<accession>A0A8H5LMC7</accession>
<evidence type="ECO:0000256" key="4">
    <source>
        <dbReference type="ARBA" id="ARBA00048461"/>
    </source>
</evidence>
<dbReference type="SUPFAM" id="SSF53474">
    <property type="entry name" value="alpha/beta-Hydrolases"/>
    <property type="match status" value="1"/>
</dbReference>
<reference evidence="7 8" key="1">
    <citation type="journal article" date="2020" name="ISME J.">
        <title>Uncovering the hidden diversity of litter-decomposition mechanisms in mushroom-forming fungi.</title>
        <authorList>
            <person name="Floudas D."/>
            <person name="Bentzer J."/>
            <person name="Ahren D."/>
            <person name="Johansson T."/>
            <person name="Persson P."/>
            <person name="Tunlid A."/>
        </authorList>
    </citation>
    <scope>NUCLEOTIDE SEQUENCE [LARGE SCALE GENOMIC DNA]</scope>
    <source>
        <strain evidence="7 8">CBS 146.42</strain>
    </source>
</reference>
<evidence type="ECO:0000259" key="6">
    <source>
        <dbReference type="Pfam" id="PF01764"/>
    </source>
</evidence>
<dbReference type="PANTHER" id="PTHR45856">
    <property type="entry name" value="ALPHA/BETA-HYDROLASES SUPERFAMILY PROTEIN"/>
    <property type="match status" value="1"/>
</dbReference>
<comment type="caution">
    <text evidence="7">The sequence shown here is derived from an EMBL/GenBank/DDBJ whole genome shotgun (WGS) entry which is preliminary data.</text>
</comment>
<keyword evidence="8" id="KW-1185">Reference proteome</keyword>
<evidence type="ECO:0000256" key="2">
    <source>
        <dbReference type="ARBA" id="ARBA00043996"/>
    </source>
</evidence>
<gene>
    <name evidence="7" type="ORF">D9756_002123</name>
</gene>
<dbReference type="Gene3D" id="3.40.50.1820">
    <property type="entry name" value="alpha/beta hydrolase"/>
    <property type="match status" value="1"/>
</dbReference>
<keyword evidence="1" id="KW-1015">Disulfide bond</keyword>
<dbReference type="GO" id="GO:0006629">
    <property type="term" value="P:lipid metabolic process"/>
    <property type="evidence" value="ECO:0007669"/>
    <property type="project" value="InterPro"/>
</dbReference>
<dbReference type="AlphaFoldDB" id="A0A8H5LMC7"/>
<comment type="catalytic activity">
    <reaction evidence="3">
        <text>a diacylglycerol + H2O = a monoacylglycerol + a fatty acid + H(+)</text>
        <dbReference type="Rhea" id="RHEA:32731"/>
        <dbReference type="ChEBI" id="CHEBI:15377"/>
        <dbReference type="ChEBI" id="CHEBI:15378"/>
        <dbReference type="ChEBI" id="CHEBI:17408"/>
        <dbReference type="ChEBI" id="CHEBI:18035"/>
        <dbReference type="ChEBI" id="CHEBI:28868"/>
    </reaction>
</comment>
<dbReference type="Pfam" id="PF01764">
    <property type="entry name" value="Lipase_3"/>
    <property type="match status" value="1"/>
</dbReference>
<dbReference type="InterPro" id="IPR029058">
    <property type="entry name" value="AB_hydrolase_fold"/>
</dbReference>
<feature type="domain" description="Fungal lipase-type" evidence="6">
    <location>
        <begin position="134"/>
        <end position="259"/>
    </location>
</feature>
<sequence length="320" mass="34208">MLSLRLATVLLSFASAFVQAVPTQEEATNAEVTPNLVSLEKRAVTRLTPAEVASFKPYTIFAAVPPCGPTSLLAWNCTKCLSNPEFTPVAAGGDGGVIQIWFVGYDPKLDSVIVTFQPADPSKILPILTGLDVFLTPLNPQMFPGVSPAVLTHNGFAYAQSWYVTLSAVPVLSAVQTTMSRFNASHVTVVGASLGDTIAMISAVHLKIHLPPTTTFKIVTYGGPRVGNSAFANYIDTHFPGAVSRIVNRRDIAPLYPPIVGFEHPEGELHIRDDLSWVSCPGHESGDPNCLIAYISNIFGWTPSDINDHGGPYDGVTMGC</sequence>
<evidence type="ECO:0000256" key="1">
    <source>
        <dbReference type="ARBA" id="ARBA00023157"/>
    </source>
</evidence>
<evidence type="ECO:0000256" key="5">
    <source>
        <dbReference type="SAM" id="SignalP"/>
    </source>
</evidence>
<organism evidence="7 8">
    <name type="scientific">Leucocoprinus leucothites</name>
    <dbReference type="NCBI Taxonomy" id="201217"/>
    <lineage>
        <taxon>Eukaryota</taxon>
        <taxon>Fungi</taxon>
        <taxon>Dikarya</taxon>
        <taxon>Basidiomycota</taxon>
        <taxon>Agaricomycotina</taxon>
        <taxon>Agaricomycetes</taxon>
        <taxon>Agaricomycetidae</taxon>
        <taxon>Agaricales</taxon>
        <taxon>Agaricineae</taxon>
        <taxon>Agaricaceae</taxon>
        <taxon>Leucocoprinus</taxon>
    </lineage>
</organism>
<evidence type="ECO:0000256" key="3">
    <source>
        <dbReference type="ARBA" id="ARBA00047591"/>
    </source>
</evidence>
<feature type="signal peptide" evidence="5">
    <location>
        <begin position="1"/>
        <end position="20"/>
    </location>
</feature>
<dbReference type="CDD" id="cd00519">
    <property type="entry name" value="Lipase_3"/>
    <property type="match status" value="1"/>
</dbReference>
<feature type="chain" id="PRO_5034106135" description="Fungal lipase-type domain-containing protein" evidence="5">
    <location>
        <begin position="21"/>
        <end position="320"/>
    </location>
</feature>
<evidence type="ECO:0000313" key="7">
    <source>
        <dbReference type="EMBL" id="KAF5362557.1"/>
    </source>
</evidence>
<dbReference type="InterPro" id="IPR051218">
    <property type="entry name" value="Sec_MonoDiacylglyc_Lipase"/>
</dbReference>
<keyword evidence="5" id="KW-0732">Signal</keyword>
<name>A0A8H5LMC7_9AGAR</name>
<dbReference type="EMBL" id="JAACJO010000002">
    <property type="protein sequence ID" value="KAF5362557.1"/>
    <property type="molecule type" value="Genomic_DNA"/>
</dbReference>
<proteinExistence type="inferred from homology"/>
<dbReference type="OrthoDB" id="426718at2759"/>
<dbReference type="PANTHER" id="PTHR45856:SF25">
    <property type="entry name" value="FUNGAL LIPASE-LIKE DOMAIN-CONTAINING PROTEIN"/>
    <property type="match status" value="1"/>
</dbReference>
<dbReference type="InterPro" id="IPR002921">
    <property type="entry name" value="Fungal_lipase-type"/>
</dbReference>
<comment type="similarity">
    <text evidence="2">Belongs to the AB hydrolase superfamily. Lipase family. Class 3 subfamily.</text>
</comment>
<evidence type="ECO:0000313" key="8">
    <source>
        <dbReference type="Proteomes" id="UP000559027"/>
    </source>
</evidence>
<comment type="catalytic activity">
    <reaction evidence="4">
        <text>a monoacylglycerol + H2O = glycerol + a fatty acid + H(+)</text>
        <dbReference type="Rhea" id="RHEA:15245"/>
        <dbReference type="ChEBI" id="CHEBI:15377"/>
        <dbReference type="ChEBI" id="CHEBI:15378"/>
        <dbReference type="ChEBI" id="CHEBI:17408"/>
        <dbReference type="ChEBI" id="CHEBI:17754"/>
        <dbReference type="ChEBI" id="CHEBI:28868"/>
    </reaction>
</comment>
<dbReference type="Proteomes" id="UP000559027">
    <property type="component" value="Unassembled WGS sequence"/>
</dbReference>
<protein>
    <recommendedName>
        <fullName evidence="6">Fungal lipase-type domain-containing protein</fullName>
    </recommendedName>
</protein>